<dbReference type="InterPro" id="IPR001279">
    <property type="entry name" value="Metallo-B-lactamas"/>
</dbReference>
<dbReference type="SUPFAM" id="SSF56281">
    <property type="entry name" value="Metallo-hydrolase/oxidoreductase"/>
    <property type="match status" value="1"/>
</dbReference>
<comment type="caution">
    <text evidence="2">The sequence shown here is derived from an EMBL/GenBank/DDBJ whole genome shotgun (WGS) entry which is preliminary data.</text>
</comment>
<dbReference type="SMART" id="SM00849">
    <property type="entry name" value="Lactamase_B"/>
    <property type="match status" value="1"/>
</dbReference>
<dbReference type="PANTHER" id="PTHR30619">
    <property type="entry name" value="DNA INTERNALIZATION/COMPETENCE PROTEIN COMEC/REC2"/>
    <property type="match status" value="1"/>
</dbReference>
<evidence type="ECO:0000313" key="2">
    <source>
        <dbReference type="EMBL" id="EKC79658.1"/>
    </source>
</evidence>
<feature type="non-terminal residue" evidence="2">
    <location>
        <position position="252"/>
    </location>
</feature>
<dbReference type="Pfam" id="PF00753">
    <property type="entry name" value="Lactamase_B"/>
    <property type="match status" value="1"/>
</dbReference>
<organism evidence="2">
    <name type="scientific">human gut metagenome</name>
    <dbReference type="NCBI Taxonomy" id="408170"/>
    <lineage>
        <taxon>unclassified sequences</taxon>
        <taxon>metagenomes</taxon>
        <taxon>organismal metagenomes</taxon>
    </lineage>
</organism>
<dbReference type="CDD" id="cd07731">
    <property type="entry name" value="ComA-like_MBL-fold"/>
    <property type="match status" value="1"/>
</dbReference>
<evidence type="ECO:0000259" key="1">
    <source>
        <dbReference type="SMART" id="SM00849"/>
    </source>
</evidence>
<dbReference type="Gene3D" id="3.60.15.10">
    <property type="entry name" value="Ribonuclease Z/Hydroxyacylglutathione hydrolase-like"/>
    <property type="match status" value="1"/>
</dbReference>
<gene>
    <name evidence="2" type="ORF">LEA_02211</name>
</gene>
<sequence length="252" mass="27563">MKNKINLGTKFIAFLALFMFSILAINVSAKAGQMKMHAIYVDRGDAIVIESNGHFMLVDSGISQTSEKVLAYLKSLNIPDKKIDYVISTHPDGDHVGGFPAVFKEYEIGQVIYSPCTKPSKEYLSFIKTVKEKGCPFRIPVEGEKFKLGDATVEVVYDGSQGSTYNEASIVMRVTCDNKSILLTGDLPSTMENELLKQGYNFKADVLKIGHHGAAASSCANFLDAVAPQYAVVSCGTPDICEFPKESVLQRL</sequence>
<feature type="domain" description="Metallo-beta-lactamase" evidence="1">
    <location>
        <begin position="43"/>
        <end position="237"/>
    </location>
</feature>
<proteinExistence type="predicted"/>
<dbReference type="InterPro" id="IPR052159">
    <property type="entry name" value="Competence_DNA_uptake"/>
</dbReference>
<dbReference type="AlphaFoldDB" id="K1UBV2"/>
<name>K1UBV2_9ZZZZ</name>
<protein>
    <submittedName>
        <fullName evidence="2">Metallo beta-lactamase family protein</fullName>
    </submittedName>
</protein>
<accession>K1UBV2</accession>
<reference evidence="2" key="1">
    <citation type="journal article" date="2013" name="Environ. Microbiol.">
        <title>Microbiota from the distal guts of lean and obese adolescents exhibit partial functional redundancy besides clear differences in community structure.</title>
        <authorList>
            <person name="Ferrer M."/>
            <person name="Ruiz A."/>
            <person name="Lanza F."/>
            <person name="Haange S.B."/>
            <person name="Oberbach A."/>
            <person name="Till H."/>
            <person name="Bargiela R."/>
            <person name="Campoy C."/>
            <person name="Segura M.T."/>
            <person name="Richter M."/>
            <person name="von Bergen M."/>
            <person name="Seifert J."/>
            <person name="Suarez A."/>
        </authorList>
    </citation>
    <scope>NUCLEOTIDE SEQUENCE</scope>
</reference>
<dbReference type="InterPro" id="IPR035681">
    <property type="entry name" value="ComA-like_MBL"/>
</dbReference>
<dbReference type="EMBL" id="AJWY01001529">
    <property type="protein sequence ID" value="EKC79658.1"/>
    <property type="molecule type" value="Genomic_DNA"/>
</dbReference>
<dbReference type="PANTHER" id="PTHR30619:SF7">
    <property type="entry name" value="BETA-LACTAMASE DOMAIN PROTEIN"/>
    <property type="match status" value="1"/>
</dbReference>
<dbReference type="InterPro" id="IPR036866">
    <property type="entry name" value="RibonucZ/Hydroxyglut_hydro"/>
</dbReference>